<dbReference type="Gene3D" id="3.30.2290.10">
    <property type="entry name" value="PmbA/TldD superfamily"/>
    <property type="match status" value="1"/>
</dbReference>
<evidence type="ECO:0000313" key="9">
    <source>
        <dbReference type="Proteomes" id="UP000320390"/>
    </source>
</evidence>
<proteinExistence type="inferred from homology"/>
<feature type="domain" description="Metalloprotease TldD/E N-terminal" evidence="5">
    <location>
        <begin position="23"/>
        <end position="87"/>
    </location>
</feature>
<gene>
    <name evidence="8" type="ORF">Poly30_28020</name>
</gene>
<keyword evidence="2 8" id="KW-0645">Protease</keyword>
<dbReference type="GO" id="GO:0005829">
    <property type="term" value="C:cytosol"/>
    <property type="evidence" value="ECO:0007669"/>
    <property type="project" value="TreeGrafter"/>
</dbReference>
<dbReference type="AlphaFoldDB" id="A0A518ET59"/>
<evidence type="ECO:0000256" key="1">
    <source>
        <dbReference type="ARBA" id="ARBA00005836"/>
    </source>
</evidence>
<evidence type="ECO:0000256" key="4">
    <source>
        <dbReference type="ARBA" id="ARBA00023049"/>
    </source>
</evidence>
<feature type="domain" description="Metalloprotease TldD/E central" evidence="7">
    <location>
        <begin position="119"/>
        <end position="227"/>
    </location>
</feature>
<dbReference type="Pfam" id="PF01523">
    <property type="entry name" value="PmbA_TldD_1st"/>
    <property type="match status" value="1"/>
</dbReference>
<dbReference type="InterPro" id="IPR025502">
    <property type="entry name" value="TldD"/>
</dbReference>
<dbReference type="RefSeq" id="WP_145198196.1">
    <property type="nucleotide sequence ID" value="NZ_CP036434.1"/>
</dbReference>
<keyword evidence="4" id="KW-0482">Metalloprotease</keyword>
<evidence type="ECO:0000256" key="3">
    <source>
        <dbReference type="ARBA" id="ARBA00022801"/>
    </source>
</evidence>
<evidence type="ECO:0000259" key="5">
    <source>
        <dbReference type="Pfam" id="PF01523"/>
    </source>
</evidence>
<keyword evidence="3" id="KW-0378">Hydrolase</keyword>
<dbReference type="SUPFAM" id="SSF111283">
    <property type="entry name" value="Putative modulator of DNA gyrase, PmbA/TldD"/>
    <property type="match status" value="1"/>
</dbReference>
<dbReference type="PANTHER" id="PTHR30624:SF0">
    <property type="entry name" value="METALLOPROTEASE SLR0863"/>
    <property type="match status" value="1"/>
</dbReference>
<dbReference type="GO" id="GO:0006508">
    <property type="term" value="P:proteolysis"/>
    <property type="evidence" value="ECO:0007669"/>
    <property type="project" value="UniProtKB-KW"/>
</dbReference>
<evidence type="ECO:0000256" key="2">
    <source>
        <dbReference type="ARBA" id="ARBA00022670"/>
    </source>
</evidence>
<dbReference type="InterPro" id="IPR002510">
    <property type="entry name" value="Metalloprtase-TldD/E_N"/>
</dbReference>
<organism evidence="8 9">
    <name type="scientific">Saltatorellus ferox</name>
    <dbReference type="NCBI Taxonomy" id="2528018"/>
    <lineage>
        <taxon>Bacteria</taxon>
        <taxon>Pseudomonadati</taxon>
        <taxon>Planctomycetota</taxon>
        <taxon>Planctomycetia</taxon>
        <taxon>Planctomycetia incertae sedis</taxon>
        <taxon>Saltatorellus</taxon>
    </lineage>
</organism>
<dbReference type="InterPro" id="IPR045569">
    <property type="entry name" value="Metalloprtase-TldD/E_C"/>
</dbReference>
<dbReference type="InterPro" id="IPR051463">
    <property type="entry name" value="Peptidase_U62_metallo"/>
</dbReference>
<dbReference type="PANTHER" id="PTHR30624">
    <property type="entry name" value="UNCHARACTERIZED PROTEIN TLDD AND PMBA"/>
    <property type="match status" value="1"/>
</dbReference>
<dbReference type="InterPro" id="IPR036059">
    <property type="entry name" value="TldD/PmbA_sf"/>
</dbReference>
<name>A0A518ET59_9BACT</name>
<dbReference type="EMBL" id="CP036434">
    <property type="protein sequence ID" value="QDV07280.1"/>
    <property type="molecule type" value="Genomic_DNA"/>
</dbReference>
<dbReference type="OrthoDB" id="229879at2"/>
<dbReference type="GO" id="GO:0008237">
    <property type="term" value="F:metallopeptidase activity"/>
    <property type="evidence" value="ECO:0007669"/>
    <property type="project" value="UniProtKB-KW"/>
</dbReference>
<dbReference type="PIRSF" id="PIRSF004919">
    <property type="entry name" value="TldD"/>
    <property type="match status" value="1"/>
</dbReference>
<dbReference type="Pfam" id="PF19289">
    <property type="entry name" value="PmbA_TldD_3rd"/>
    <property type="match status" value="1"/>
</dbReference>
<dbReference type="InterPro" id="IPR035068">
    <property type="entry name" value="TldD/PmbA_N"/>
</dbReference>
<comment type="similarity">
    <text evidence="1">Belongs to the peptidase U62 family.</text>
</comment>
<feature type="domain" description="Metalloprotease TldD/E C-terminal" evidence="6">
    <location>
        <begin position="235"/>
        <end position="451"/>
    </location>
</feature>
<evidence type="ECO:0000259" key="6">
    <source>
        <dbReference type="Pfam" id="PF19289"/>
    </source>
</evidence>
<accession>A0A518ET59</accession>
<dbReference type="InterPro" id="IPR045570">
    <property type="entry name" value="Metalloprtase-TldD/E_cen_dom"/>
</dbReference>
<evidence type="ECO:0000259" key="7">
    <source>
        <dbReference type="Pfam" id="PF19290"/>
    </source>
</evidence>
<protein>
    <submittedName>
        <fullName evidence="8">Protease TldD</fullName>
    </submittedName>
</protein>
<reference evidence="8 9" key="1">
    <citation type="submission" date="2019-02" db="EMBL/GenBank/DDBJ databases">
        <title>Deep-cultivation of Planctomycetes and their phenomic and genomic characterization uncovers novel biology.</title>
        <authorList>
            <person name="Wiegand S."/>
            <person name="Jogler M."/>
            <person name="Boedeker C."/>
            <person name="Pinto D."/>
            <person name="Vollmers J."/>
            <person name="Rivas-Marin E."/>
            <person name="Kohn T."/>
            <person name="Peeters S.H."/>
            <person name="Heuer A."/>
            <person name="Rast P."/>
            <person name="Oberbeckmann S."/>
            <person name="Bunk B."/>
            <person name="Jeske O."/>
            <person name="Meyerdierks A."/>
            <person name="Storesund J.E."/>
            <person name="Kallscheuer N."/>
            <person name="Luecker S."/>
            <person name="Lage O.M."/>
            <person name="Pohl T."/>
            <person name="Merkel B.J."/>
            <person name="Hornburger P."/>
            <person name="Mueller R.-W."/>
            <person name="Bruemmer F."/>
            <person name="Labrenz M."/>
            <person name="Spormann A.M."/>
            <person name="Op den Camp H."/>
            <person name="Overmann J."/>
            <person name="Amann R."/>
            <person name="Jetten M.S.M."/>
            <person name="Mascher T."/>
            <person name="Medema M.H."/>
            <person name="Devos D.P."/>
            <person name="Kaster A.-K."/>
            <person name="Ovreas L."/>
            <person name="Rohde M."/>
            <person name="Galperin M.Y."/>
            <person name="Jogler C."/>
        </authorList>
    </citation>
    <scope>NUCLEOTIDE SEQUENCE [LARGE SCALE GENOMIC DNA]</scope>
    <source>
        <strain evidence="8 9">Poly30</strain>
    </source>
</reference>
<sequence>MVSTDPRPILHDALRLDGGDDHVELRYHAKRTRSVSVEGGRVDQAKVSEHTGVGVRVLSQGTFGFASTDQLEVGAIRRAIETARAAARASASARKDKLAPPPHVQLAVGQFDAPGFLELSEASIDERLKLVLELEAHARKQSTKIVSASSGYTEIFEEKGIVTSDGASAWTRVARPELRVMTVAQDAGELQRGARSVGVTGAWDCLFRGASADELGDGAARMAVDLLSAPYPEGGRQKVLLSPSIVGLLTHEAVGHTVEADFVEAGSCARGRIGTRVASDLVTLCDSGASEFADGAGGTLDVDDEGVRAKRVTIIENGILKSYLHDRHTAAREGVAPTGNSRAWEYDDEPLIRMRNTYIAPGEQDLDEIIAGISDGLMVDGPKNGQADANGEFMFGTLQAWPIKNGKKGELQRGVNISGMAFEVLGTVDAVSRDFRWDLGSGFCGKGQPAKVDAGGPWLSCKMLVGGRGQ</sequence>
<dbReference type="Pfam" id="PF19290">
    <property type="entry name" value="PmbA_TldD_2nd"/>
    <property type="match status" value="1"/>
</dbReference>
<keyword evidence="9" id="KW-1185">Reference proteome</keyword>
<dbReference type="Proteomes" id="UP000320390">
    <property type="component" value="Chromosome"/>
</dbReference>
<evidence type="ECO:0000313" key="8">
    <source>
        <dbReference type="EMBL" id="QDV07280.1"/>
    </source>
</evidence>